<sequence>MSSVFTLAAWQLRRTKWLLCIVGLGVLAAVVFVCVAPIYAQIAATAGLRSELKTSQNNLNITVAGQTTRPFLDRIQAAGNIIEGNAGSLLSRYQDRRQARFSVSSDPLPLLVGSSGKDQFKITGNNLTLNGVDLAAGRQHIQLLSGRLPQAVARAPGDRDQTVEVVFTPATMQSLHVQLGSVLHVEVDITRNYALLKEFSLPLKVVGVVQSPENTPYWRGISFNPSRPDKNSSDRRINYYALAANQTLISTLSQLIPPDDKPGASQSVDSSLLTTIASPVHISWFYALNPDAIQSNQVDALLTTLNVFQGTGGTNNTLSQQYGIDNIQTSVPTNNLSQYRDQIAIAQLPSTGLILVIFLLLLYFVSLMTDLLVERQAAALAILRSRGASRSQVFGSLLLQGGGLALLALIVGPLLALPMSRLLGRWLLPAQDYPVIDQVLREPWPLLLSVSGYALVTVLVVVVVLVFAINHMTSLDVLAIRRESSRATRSPFWLRMNLDIMTIVLMLVGYLISTYLTNTNALDAKLRLVLLSPLVLARTVCTILAAILVFLRFFPSLLRLGSWLATRRSRGASSMVALAQLSRSPRQSVRMTMLLSLATAFSMFALIFYASQVQRANDVALHTVGADFKVTLASNATLDTLSRTLAPYQHLAGVRGVTIGAHSSMQLGEQQGGINLLAVDADSYAQAAEWPADNSNQPLTALMQQLSAKRADAISRKEIPAIVDQSFEQKYPLKIGDKFTLTDPANSDTPFYFKVMAMVQQIPTQTTPVGVLVDAKSYGAIYNAQLNKNGGPSFQLSTIWLRSSDNAADLQEIRATLQAQTANMSDRRQMVDTLHKEPLYLEVMGILALGPAVALLLILIGNLVASWLSARDRLTNFALLRALGASPRNIASTLTWEQSIVYATAIILGVLFGALLSWMVVPALLFTSAPGQQLTSDEFFFAQNIPPIQIIVPTLLGIGLALLVAICILALGMMVRIVSSPSMAMTLRLNED</sequence>
<dbReference type="RefSeq" id="WP_126595753.1">
    <property type="nucleotide sequence ID" value="NZ_BIFQ01000001.1"/>
</dbReference>
<comment type="subcellular location">
    <subcellularLocation>
        <location evidence="1">Cell membrane</location>
        <topology evidence="1">Multi-pass membrane protein</topology>
    </subcellularLocation>
</comment>
<dbReference type="InterPro" id="IPR003838">
    <property type="entry name" value="ABC3_permease_C"/>
</dbReference>
<evidence type="ECO:0000256" key="4">
    <source>
        <dbReference type="ARBA" id="ARBA00022989"/>
    </source>
</evidence>
<feature type="transmembrane region" description="Helical" evidence="7">
    <location>
        <begin position="900"/>
        <end position="928"/>
    </location>
</feature>
<gene>
    <name evidence="9" type="ORF">KDAU_19510</name>
</gene>
<comment type="caution">
    <text evidence="9">The sequence shown here is derived from an EMBL/GenBank/DDBJ whole genome shotgun (WGS) entry which is preliminary data.</text>
</comment>
<feature type="transmembrane region" description="Helical" evidence="7">
    <location>
        <begin position="528"/>
        <end position="551"/>
    </location>
</feature>
<keyword evidence="2" id="KW-1003">Cell membrane</keyword>
<dbReference type="PANTHER" id="PTHR30572">
    <property type="entry name" value="MEMBRANE COMPONENT OF TRANSPORTER-RELATED"/>
    <property type="match status" value="1"/>
</dbReference>
<evidence type="ECO:0000256" key="1">
    <source>
        <dbReference type="ARBA" id="ARBA00004651"/>
    </source>
</evidence>
<feature type="domain" description="ABC3 transporter permease C-terminal" evidence="8">
    <location>
        <begin position="851"/>
        <end position="970"/>
    </location>
</feature>
<proteinExistence type="inferred from homology"/>
<evidence type="ECO:0000256" key="2">
    <source>
        <dbReference type="ARBA" id="ARBA00022475"/>
    </source>
</evidence>
<evidence type="ECO:0000259" key="8">
    <source>
        <dbReference type="Pfam" id="PF02687"/>
    </source>
</evidence>
<protein>
    <recommendedName>
        <fullName evidence="8">ABC3 transporter permease C-terminal domain-containing protein</fullName>
    </recommendedName>
</protein>
<dbReference type="AlphaFoldDB" id="A0A401ZCQ5"/>
<comment type="similarity">
    <text evidence="6">Belongs to the ABC-4 integral membrane protein family.</text>
</comment>
<keyword evidence="5 7" id="KW-0472">Membrane</keyword>
<organism evidence="9 10">
    <name type="scientific">Dictyobacter aurantiacus</name>
    <dbReference type="NCBI Taxonomy" id="1936993"/>
    <lineage>
        <taxon>Bacteria</taxon>
        <taxon>Bacillati</taxon>
        <taxon>Chloroflexota</taxon>
        <taxon>Ktedonobacteria</taxon>
        <taxon>Ktedonobacterales</taxon>
        <taxon>Dictyobacteraceae</taxon>
        <taxon>Dictyobacter</taxon>
    </lineage>
</organism>
<feature type="transmembrane region" description="Helical" evidence="7">
    <location>
        <begin position="450"/>
        <end position="471"/>
    </location>
</feature>
<accession>A0A401ZCQ5</accession>
<keyword evidence="10" id="KW-1185">Reference proteome</keyword>
<name>A0A401ZCQ5_9CHLR</name>
<dbReference type="Proteomes" id="UP000287224">
    <property type="component" value="Unassembled WGS sequence"/>
</dbReference>
<evidence type="ECO:0000313" key="10">
    <source>
        <dbReference type="Proteomes" id="UP000287224"/>
    </source>
</evidence>
<dbReference type="PANTHER" id="PTHR30572:SF4">
    <property type="entry name" value="ABC TRANSPORTER PERMEASE YTRF"/>
    <property type="match status" value="1"/>
</dbReference>
<reference evidence="10" key="1">
    <citation type="submission" date="2018-12" db="EMBL/GenBank/DDBJ databases">
        <title>Tengunoibacter tsumagoiensis gen. nov., sp. nov., Dictyobacter kobayashii sp. nov., D. alpinus sp. nov., and D. joshuensis sp. nov. and description of Dictyobacteraceae fam. nov. within the order Ktedonobacterales isolated from Tengu-no-mugimeshi.</title>
        <authorList>
            <person name="Wang C.M."/>
            <person name="Zheng Y."/>
            <person name="Sakai Y."/>
            <person name="Toyoda A."/>
            <person name="Minakuchi Y."/>
            <person name="Abe K."/>
            <person name="Yokota A."/>
            <person name="Yabe S."/>
        </authorList>
    </citation>
    <scope>NUCLEOTIDE SEQUENCE [LARGE SCALE GENOMIC DNA]</scope>
    <source>
        <strain evidence="10">S-27</strain>
    </source>
</reference>
<feature type="domain" description="ABC3 transporter permease C-terminal" evidence="8">
    <location>
        <begin position="353"/>
        <end position="469"/>
    </location>
</feature>
<dbReference type="Pfam" id="PF02687">
    <property type="entry name" value="FtsX"/>
    <property type="match status" value="2"/>
</dbReference>
<feature type="transmembrane region" description="Helical" evidence="7">
    <location>
        <begin position="393"/>
        <end position="417"/>
    </location>
</feature>
<feature type="transmembrane region" description="Helical" evidence="7">
    <location>
        <begin position="948"/>
        <end position="975"/>
    </location>
</feature>
<keyword evidence="3 7" id="KW-0812">Transmembrane</keyword>
<feature type="transmembrane region" description="Helical" evidence="7">
    <location>
        <begin position="591"/>
        <end position="610"/>
    </location>
</feature>
<keyword evidence="4 7" id="KW-1133">Transmembrane helix</keyword>
<dbReference type="EMBL" id="BIFQ01000001">
    <property type="protein sequence ID" value="GCE04622.1"/>
    <property type="molecule type" value="Genomic_DNA"/>
</dbReference>
<evidence type="ECO:0000256" key="5">
    <source>
        <dbReference type="ARBA" id="ARBA00023136"/>
    </source>
</evidence>
<dbReference type="GO" id="GO:0022857">
    <property type="term" value="F:transmembrane transporter activity"/>
    <property type="evidence" value="ECO:0007669"/>
    <property type="project" value="TreeGrafter"/>
</dbReference>
<feature type="transmembrane region" description="Helical" evidence="7">
    <location>
        <begin position="492"/>
        <end position="516"/>
    </location>
</feature>
<dbReference type="GO" id="GO:0005886">
    <property type="term" value="C:plasma membrane"/>
    <property type="evidence" value="ECO:0007669"/>
    <property type="project" value="UniProtKB-SubCell"/>
</dbReference>
<evidence type="ECO:0000313" key="9">
    <source>
        <dbReference type="EMBL" id="GCE04622.1"/>
    </source>
</evidence>
<dbReference type="InterPro" id="IPR050250">
    <property type="entry name" value="Macrolide_Exporter_MacB"/>
</dbReference>
<evidence type="ECO:0000256" key="7">
    <source>
        <dbReference type="SAM" id="Phobius"/>
    </source>
</evidence>
<feature type="transmembrane region" description="Helical" evidence="7">
    <location>
        <begin position="352"/>
        <end position="373"/>
    </location>
</feature>
<dbReference type="OrthoDB" id="135040at2"/>
<evidence type="ECO:0000256" key="6">
    <source>
        <dbReference type="ARBA" id="ARBA00038076"/>
    </source>
</evidence>
<evidence type="ECO:0000256" key="3">
    <source>
        <dbReference type="ARBA" id="ARBA00022692"/>
    </source>
</evidence>
<feature type="transmembrane region" description="Helical" evidence="7">
    <location>
        <begin position="839"/>
        <end position="865"/>
    </location>
</feature>